<evidence type="ECO:0000256" key="1">
    <source>
        <dbReference type="SAM" id="MobiDB-lite"/>
    </source>
</evidence>
<protein>
    <submittedName>
        <fullName evidence="2">Uncharacterized protein</fullName>
    </submittedName>
</protein>
<evidence type="ECO:0000313" key="3">
    <source>
        <dbReference type="Proteomes" id="UP000235371"/>
    </source>
</evidence>
<proteinExistence type="predicted"/>
<dbReference type="InParanoid" id="A0A2J6SSV0"/>
<feature type="compositionally biased region" description="Low complexity" evidence="1">
    <location>
        <begin position="51"/>
        <end position="67"/>
    </location>
</feature>
<feature type="region of interest" description="Disordered" evidence="1">
    <location>
        <begin position="1"/>
        <end position="23"/>
    </location>
</feature>
<feature type="region of interest" description="Disordered" evidence="1">
    <location>
        <begin position="49"/>
        <end position="109"/>
    </location>
</feature>
<dbReference type="AlphaFoldDB" id="A0A2J6SSV0"/>
<gene>
    <name evidence="2" type="ORF">K444DRAFT_618954</name>
</gene>
<dbReference type="GeneID" id="36589501"/>
<sequence>MKGSGELNEGIKTDSSGGIAGAGTAKVWTHGFNHQDTVWSDIGVDLATLPAEQAAGDDQAEGGEQAAGVGGTEEEAKQEDGLEEEEAGKEEEPADQEEEKTEAEGGDDE</sequence>
<dbReference type="EMBL" id="KZ613871">
    <property type="protein sequence ID" value="PMD53763.1"/>
    <property type="molecule type" value="Genomic_DNA"/>
</dbReference>
<dbReference type="RefSeq" id="XP_024730667.1">
    <property type="nucleotide sequence ID" value="XM_024881424.1"/>
</dbReference>
<dbReference type="Proteomes" id="UP000235371">
    <property type="component" value="Unassembled WGS sequence"/>
</dbReference>
<evidence type="ECO:0000313" key="2">
    <source>
        <dbReference type="EMBL" id="PMD53763.1"/>
    </source>
</evidence>
<reference evidence="2 3" key="1">
    <citation type="submission" date="2016-04" db="EMBL/GenBank/DDBJ databases">
        <title>A degradative enzymes factory behind the ericoid mycorrhizal symbiosis.</title>
        <authorList>
            <consortium name="DOE Joint Genome Institute"/>
            <person name="Martino E."/>
            <person name="Morin E."/>
            <person name="Grelet G."/>
            <person name="Kuo A."/>
            <person name="Kohler A."/>
            <person name="Daghino S."/>
            <person name="Barry K."/>
            <person name="Choi C."/>
            <person name="Cichocki N."/>
            <person name="Clum A."/>
            <person name="Copeland A."/>
            <person name="Hainaut M."/>
            <person name="Haridas S."/>
            <person name="Labutti K."/>
            <person name="Lindquist E."/>
            <person name="Lipzen A."/>
            <person name="Khouja H.-R."/>
            <person name="Murat C."/>
            <person name="Ohm R."/>
            <person name="Olson A."/>
            <person name="Spatafora J."/>
            <person name="Veneault-Fourrey C."/>
            <person name="Henrissat B."/>
            <person name="Grigoriev I."/>
            <person name="Martin F."/>
            <person name="Perotto S."/>
        </authorList>
    </citation>
    <scope>NUCLEOTIDE SEQUENCE [LARGE SCALE GENOMIC DNA]</scope>
    <source>
        <strain evidence="2 3">E</strain>
    </source>
</reference>
<name>A0A2J6SSV0_9HELO</name>
<feature type="compositionally biased region" description="Acidic residues" evidence="1">
    <location>
        <begin position="81"/>
        <end position="109"/>
    </location>
</feature>
<keyword evidence="3" id="KW-1185">Reference proteome</keyword>
<organism evidence="2 3">
    <name type="scientific">Hyaloscypha bicolor E</name>
    <dbReference type="NCBI Taxonomy" id="1095630"/>
    <lineage>
        <taxon>Eukaryota</taxon>
        <taxon>Fungi</taxon>
        <taxon>Dikarya</taxon>
        <taxon>Ascomycota</taxon>
        <taxon>Pezizomycotina</taxon>
        <taxon>Leotiomycetes</taxon>
        <taxon>Helotiales</taxon>
        <taxon>Hyaloscyphaceae</taxon>
        <taxon>Hyaloscypha</taxon>
        <taxon>Hyaloscypha bicolor</taxon>
    </lineage>
</organism>
<accession>A0A2J6SSV0</accession>